<feature type="compositionally biased region" description="Basic and acidic residues" evidence="1">
    <location>
        <begin position="1"/>
        <end position="13"/>
    </location>
</feature>
<evidence type="ECO:0000313" key="4">
    <source>
        <dbReference type="Proteomes" id="UP000604475"/>
    </source>
</evidence>
<reference evidence="3" key="1">
    <citation type="submission" date="2020-12" db="EMBL/GenBank/DDBJ databases">
        <title>Genomic characterization of non-nitrogen-fixing Frankia strains.</title>
        <authorList>
            <person name="Carlos-Shanley C."/>
            <person name="Guerra T."/>
            <person name="Hahn D."/>
        </authorList>
    </citation>
    <scope>NUCLEOTIDE SEQUENCE</scope>
    <source>
        <strain evidence="3">CN6</strain>
    </source>
</reference>
<evidence type="ECO:0000256" key="1">
    <source>
        <dbReference type="SAM" id="MobiDB-lite"/>
    </source>
</evidence>
<evidence type="ECO:0000256" key="2">
    <source>
        <dbReference type="SAM" id="Phobius"/>
    </source>
</evidence>
<dbReference type="Pfam" id="PF14014">
    <property type="entry name" value="DUF4230"/>
    <property type="match status" value="1"/>
</dbReference>
<organism evidence="3 4">
    <name type="scientific">Frankia nepalensis</name>
    <dbReference type="NCBI Taxonomy" id="1836974"/>
    <lineage>
        <taxon>Bacteria</taxon>
        <taxon>Bacillati</taxon>
        <taxon>Actinomycetota</taxon>
        <taxon>Actinomycetes</taxon>
        <taxon>Frankiales</taxon>
        <taxon>Frankiaceae</taxon>
        <taxon>Frankia</taxon>
    </lineage>
</organism>
<keyword evidence="4" id="KW-1185">Reference proteome</keyword>
<keyword evidence="2" id="KW-0812">Transmembrane</keyword>
<gene>
    <name evidence="3" type="ORF">I7412_01965</name>
</gene>
<accession>A0A937ULF6</accession>
<comment type="caution">
    <text evidence="3">The sequence shown here is derived from an EMBL/GenBank/DDBJ whole genome shotgun (WGS) entry which is preliminary data.</text>
</comment>
<keyword evidence="2" id="KW-0472">Membrane</keyword>
<dbReference type="RefSeq" id="WP_203006503.1">
    <property type="nucleotide sequence ID" value="NZ_JADWYU010000083.1"/>
</dbReference>
<feature type="region of interest" description="Disordered" evidence="1">
    <location>
        <begin position="1"/>
        <end position="46"/>
    </location>
</feature>
<name>A0A937ULF6_9ACTN</name>
<evidence type="ECO:0000313" key="3">
    <source>
        <dbReference type="EMBL" id="MBL7625963.1"/>
    </source>
</evidence>
<dbReference type="Proteomes" id="UP000604475">
    <property type="component" value="Unassembled WGS sequence"/>
</dbReference>
<feature type="transmembrane region" description="Helical" evidence="2">
    <location>
        <begin position="54"/>
        <end position="78"/>
    </location>
</feature>
<dbReference type="EMBL" id="JAEACQ010000122">
    <property type="protein sequence ID" value="MBL7625963.1"/>
    <property type="molecule type" value="Genomic_DNA"/>
</dbReference>
<dbReference type="InterPro" id="IPR025324">
    <property type="entry name" value="DUF4230"/>
</dbReference>
<proteinExistence type="predicted"/>
<dbReference type="AlphaFoldDB" id="A0A937ULF6"/>
<keyword evidence="2" id="KW-1133">Transmembrane helix</keyword>
<protein>
    <submittedName>
        <fullName evidence="3">DUF4230 domain-containing protein</fullName>
    </submittedName>
</protein>
<sequence length="263" mass="28063">MSDESGRSTKRSPDTLPLPEDGVATATKGGDMSTDGETSSRRGGRIPRLPSPGALFRILALLLVLVVAAGLVSFVAGWRPSLNPFKEREIDRSSPAVLRSLEDLSDYHAASGHFEVVVDVEEDTKWIPSSLKGERVLFVGIGTVDAVVNFGGLDVDRIIVSEDGKTVTIRLPAPTLSKPQMDFERSYVVARQRGALDRIGGLFGGQSTDQGLYIKATEQMTAAAAADGQIIALGKANTTSMLQGLLGALGYENVSVIYEEDQK</sequence>